<dbReference type="InterPro" id="IPR011791">
    <property type="entry name" value="CadR-PbrR"/>
</dbReference>
<organism evidence="3 4">
    <name type="scientific">Isoalcanivorax beigongshangi</name>
    <dbReference type="NCBI Taxonomy" id="3238810"/>
    <lineage>
        <taxon>Bacteria</taxon>
        <taxon>Pseudomonadati</taxon>
        <taxon>Pseudomonadota</taxon>
        <taxon>Gammaproteobacteria</taxon>
        <taxon>Oceanospirillales</taxon>
        <taxon>Alcanivoracaceae</taxon>
        <taxon>Isoalcanivorax</taxon>
    </lineage>
</organism>
<evidence type="ECO:0000256" key="1">
    <source>
        <dbReference type="ARBA" id="ARBA00023125"/>
    </source>
</evidence>
<keyword evidence="1" id="KW-0238">DNA-binding</keyword>
<protein>
    <submittedName>
        <fullName evidence="3">Cd(II)/Pb(II)-responsive transcriptional regulator</fullName>
    </submittedName>
</protein>
<gene>
    <name evidence="3" type="primary">cadR</name>
    <name evidence="3" type="ORF">AB5I84_02455</name>
</gene>
<dbReference type="SUPFAM" id="SSF46955">
    <property type="entry name" value="Putative DNA-binding domain"/>
    <property type="match status" value="1"/>
</dbReference>
<evidence type="ECO:0000313" key="4">
    <source>
        <dbReference type="Proteomes" id="UP001562065"/>
    </source>
</evidence>
<dbReference type="PANTHER" id="PTHR30204">
    <property type="entry name" value="REDOX-CYCLING DRUG-SENSING TRANSCRIPTIONAL ACTIVATOR SOXR"/>
    <property type="match status" value="1"/>
</dbReference>
<comment type="caution">
    <text evidence="3">The sequence shown here is derived from an EMBL/GenBank/DDBJ whole genome shotgun (WGS) entry which is preliminary data.</text>
</comment>
<proteinExistence type="predicted"/>
<dbReference type="Gene3D" id="1.10.1660.10">
    <property type="match status" value="1"/>
</dbReference>
<name>A0ABV4AH73_9GAMM</name>
<sequence>MRIGELARRTGTAVETIRYYEKQGLLPLPPRTEGNYRSYQAEHEGRLHFIRQCRALDMSLDEVRALLALRDRPEQGCDAVNQVIDEHIRHVEDRVRELSQLAAQLRQLRARCSVVDRAEDCGILQELSQASAEVTVAGQHVPGSHSVHGR</sequence>
<dbReference type="PRINTS" id="PR00040">
    <property type="entry name" value="HTHMERR"/>
</dbReference>
<reference evidence="3 4" key="1">
    <citation type="submission" date="2024-07" db="EMBL/GenBank/DDBJ databases">
        <authorList>
            <person name="Ren Q."/>
        </authorList>
    </citation>
    <scope>NUCLEOTIDE SEQUENCE [LARGE SCALE GENOMIC DNA]</scope>
    <source>
        <strain evidence="3 4">REN37</strain>
    </source>
</reference>
<evidence type="ECO:0000313" key="3">
    <source>
        <dbReference type="EMBL" id="MEY1661005.1"/>
    </source>
</evidence>
<dbReference type="PANTHER" id="PTHR30204:SF92">
    <property type="entry name" value="HTH-TYPE TRANSCRIPTIONAL REGULATOR ZNTR"/>
    <property type="match status" value="1"/>
</dbReference>
<dbReference type="NCBIfam" id="TIGR02047">
    <property type="entry name" value="CadR-PbrR"/>
    <property type="match status" value="1"/>
</dbReference>
<dbReference type="RefSeq" id="WP_369454243.1">
    <property type="nucleotide sequence ID" value="NZ_JBGCUO010000001.1"/>
</dbReference>
<dbReference type="Proteomes" id="UP001562065">
    <property type="component" value="Unassembled WGS sequence"/>
</dbReference>
<dbReference type="InterPro" id="IPR047057">
    <property type="entry name" value="MerR_fam"/>
</dbReference>
<dbReference type="CDD" id="cd04784">
    <property type="entry name" value="HTH_CadR-PbrR"/>
    <property type="match status" value="1"/>
</dbReference>
<dbReference type="Pfam" id="PF13411">
    <property type="entry name" value="MerR_1"/>
    <property type="match status" value="1"/>
</dbReference>
<dbReference type="InterPro" id="IPR000551">
    <property type="entry name" value="MerR-type_HTH_dom"/>
</dbReference>
<accession>A0ABV4AH73</accession>
<dbReference type="InterPro" id="IPR009061">
    <property type="entry name" value="DNA-bd_dom_put_sf"/>
</dbReference>
<dbReference type="SMART" id="SM00422">
    <property type="entry name" value="HTH_MERR"/>
    <property type="match status" value="1"/>
</dbReference>
<evidence type="ECO:0000259" key="2">
    <source>
        <dbReference type="PROSITE" id="PS50937"/>
    </source>
</evidence>
<feature type="domain" description="HTH merR-type" evidence="2">
    <location>
        <begin position="1"/>
        <end position="69"/>
    </location>
</feature>
<keyword evidence="4" id="KW-1185">Reference proteome</keyword>
<dbReference type="PROSITE" id="PS50937">
    <property type="entry name" value="HTH_MERR_2"/>
    <property type="match status" value="1"/>
</dbReference>
<dbReference type="EMBL" id="JBGCUO010000001">
    <property type="protein sequence ID" value="MEY1661005.1"/>
    <property type="molecule type" value="Genomic_DNA"/>
</dbReference>